<accession>A0A3S3MRC4</accession>
<dbReference type="PANTHER" id="PTHR46033:SF1">
    <property type="entry name" value="PROTEIN MAIN-LIKE 2"/>
    <property type="match status" value="1"/>
</dbReference>
<sequence>MTTEVAAFVEFATNEEQAPDAPNTLLYNQRFHVSEGIRRGDDFGRLRCIPTNPDKNTWSLTKQQKDYVRQTGLHHLADIDRMVIDHALITALVERWRPETNSSHFPSGEGTVTLEDVAYIYGLPIEGPLVVGRSFPGKFVAPLCEEVLGLTPRKKIDYVGITVKFKWLEDNFKATELEKMKNDKNYNDLEIRATRAYLFFLISACLADLYRMLTNASRWNAEKKIDGDQKDDDTGKDEGHQLKTPTGPLQLLQIWAYTRMSIGKCPAPKDSWKGDIQFPLFKTWRKRLPKTPPLSTVKEVRRQLNNLKPGGFIWQPYSEYNKKFHSKLSKVDRTLISSSTIGSSSVTTHGRL</sequence>
<proteinExistence type="predicted"/>
<dbReference type="PANTHER" id="PTHR46033">
    <property type="entry name" value="PROTEIN MAIN-LIKE 2"/>
    <property type="match status" value="1"/>
</dbReference>
<evidence type="ECO:0000256" key="1">
    <source>
        <dbReference type="SAM" id="MobiDB-lite"/>
    </source>
</evidence>
<protein>
    <submittedName>
        <fullName evidence="3">Protein MAIN-LIKE 2</fullName>
    </submittedName>
</protein>
<dbReference type="GO" id="GO:0010073">
    <property type="term" value="P:meristem maintenance"/>
    <property type="evidence" value="ECO:0007669"/>
    <property type="project" value="InterPro"/>
</dbReference>
<comment type="caution">
    <text evidence="3">The sequence shown here is derived from an EMBL/GenBank/DDBJ whole genome shotgun (WGS) entry which is preliminary data.</text>
</comment>
<dbReference type="InterPro" id="IPR044824">
    <property type="entry name" value="MAIN-like"/>
</dbReference>
<dbReference type="AlphaFoldDB" id="A0A3S3MRC4"/>
<dbReference type="EMBL" id="QPKB01000003">
    <property type="protein sequence ID" value="RWR80953.1"/>
    <property type="molecule type" value="Genomic_DNA"/>
</dbReference>
<feature type="compositionally biased region" description="Basic and acidic residues" evidence="1">
    <location>
        <begin position="225"/>
        <end position="241"/>
    </location>
</feature>
<gene>
    <name evidence="3" type="ORF">CKAN_00961400</name>
</gene>
<keyword evidence="4" id="KW-1185">Reference proteome</keyword>
<dbReference type="Proteomes" id="UP000283530">
    <property type="component" value="Unassembled WGS sequence"/>
</dbReference>
<evidence type="ECO:0000313" key="3">
    <source>
        <dbReference type="EMBL" id="RWR80953.1"/>
    </source>
</evidence>
<reference evidence="3 4" key="1">
    <citation type="journal article" date="2019" name="Nat. Plants">
        <title>Stout camphor tree genome fills gaps in understanding of flowering plant genome evolution.</title>
        <authorList>
            <person name="Chaw S.M."/>
            <person name="Liu Y.C."/>
            <person name="Wu Y.W."/>
            <person name="Wang H.Y."/>
            <person name="Lin C.I."/>
            <person name="Wu C.S."/>
            <person name="Ke H.M."/>
            <person name="Chang L.Y."/>
            <person name="Hsu C.Y."/>
            <person name="Yang H.T."/>
            <person name="Sudianto E."/>
            <person name="Hsu M.H."/>
            <person name="Wu K.P."/>
            <person name="Wang L.N."/>
            <person name="Leebens-Mack J.H."/>
            <person name="Tsai I.J."/>
        </authorList>
    </citation>
    <scope>NUCLEOTIDE SEQUENCE [LARGE SCALE GENOMIC DNA]</scope>
    <source>
        <strain evidence="4">cv. Chaw 1501</strain>
        <tissue evidence="3">Young leaves</tissue>
    </source>
</reference>
<name>A0A3S3MRC4_9MAGN</name>
<dbReference type="STRING" id="337451.A0A3S3MRC4"/>
<dbReference type="InterPro" id="IPR019557">
    <property type="entry name" value="AminoTfrase-like_pln_mobile"/>
</dbReference>
<feature type="domain" description="Aminotransferase-like plant mobile" evidence="2">
    <location>
        <begin position="72"/>
        <end position="204"/>
    </location>
</feature>
<evidence type="ECO:0000313" key="4">
    <source>
        <dbReference type="Proteomes" id="UP000283530"/>
    </source>
</evidence>
<organism evidence="3 4">
    <name type="scientific">Cinnamomum micranthum f. kanehirae</name>
    <dbReference type="NCBI Taxonomy" id="337451"/>
    <lineage>
        <taxon>Eukaryota</taxon>
        <taxon>Viridiplantae</taxon>
        <taxon>Streptophyta</taxon>
        <taxon>Embryophyta</taxon>
        <taxon>Tracheophyta</taxon>
        <taxon>Spermatophyta</taxon>
        <taxon>Magnoliopsida</taxon>
        <taxon>Magnoliidae</taxon>
        <taxon>Laurales</taxon>
        <taxon>Lauraceae</taxon>
        <taxon>Cinnamomum</taxon>
    </lineage>
</organism>
<dbReference type="Pfam" id="PF10536">
    <property type="entry name" value="PMD"/>
    <property type="match status" value="1"/>
</dbReference>
<evidence type="ECO:0000259" key="2">
    <source>
        <dbReference type="Pfam" id="PF10536"/>
    </source>
</evidence>
<feature type="region of interest" description="Disordered" evidence="1">
    <location>
        <begin position="225"/>
        <end position="244"/>
    </location>
</feature>